<dbReference type="SUPFAM" id="SSF50494">
    <property type="entry name" value="Trypsin-like serine proteases"/>
    <property type="match status" value="1"/>
</dbReference>
<dbReference type="RefSeq" id="WP_109624382.1">
    <property type="nucleotide sequence ID" value="NZ_JANKBI010000001.1"/>
</dbReference>
<keyword evidence="2" id="KW-0472">Membrane</keyword>
<sequence length="468" mass="48478">MENEQKKRRGMTALLCILAMAAVQLFPGITALAANPAVKDARQGIVRVVCISKEEDGAWTGSGFAVGTAGQPVSMFVTNHHVIAENPDGVFIVLDYVGDGGTIIPAAVVATSESPDLAILQIATPISDRIPLTLLSAESVEVTQSVFALGFPSVADSLSDAGEELPSTIDDVTVTTGTVTREKVESSGMTCLQIDTVINNGNSGGPLVNEDGYVVGINTFGAVNQDDGTRADGTNLAVYIDYVIAFFQENNIAFELASAGSSDSLLPGADGSPFGQGGEPAGGQQDQPSGGQQNQPSGEGTGGADNTGSDDKWDAVYTAIGVGVVLIALICIVSMRRRKKHTSAGQPPPAAPSAPPVQAQSSVQAGPGYKLAAEAGLMAGEFYDIGNGIIIGRDPARCSLIFPADTPGVSACHCELRAVSQGVMLTDKGSSYGTFLENGMRLTPNQPYTLQKAEGFYLADGKNRFRIM</sequence>
<dbReference type="GO" id="GO:0004252">
    <property type="term" value="F:serine-type endopeptidase activity"/>
    <property type="evidence" value="ECO:0007669"/>
    <property type="project" value="InterPro"/>
</dbReference>
<evidence type="ECO:0000256" key="3">
    <source>
        <dbReference type="SAM" id="SignalP"/>
    </source>
</evidence>
<dbReference type="InterPro" id="IPR009003">
    <property type="entry name" value="Peptidase_S1_PA"/>
</dbReference>
<feature type="domain" description="FHA" evidence="4">
    <location>
        <begin position="389"/>
        <end position="441"/>
    </location>
</feature>
<feature type="transmembrane region" description="Helical" evidence="2">
    <location>
        <begin position="315"/>
        <end position="333"/>
    </location>
</feature>
<dbReference type="InterPro" id="IPR043504">
    <property type="entry name" value="Peptidase_S1_PA_chymotrypsin"/>
</dbReference>
<feature type="signal peptide" evidence="3">
    <location>
        <begin position="1"/>
        <end position="33"/>
    </location>
</feature>
<dbReference type="Gene3D" id="2.60.200.20">
    <property type="match status" value="1"/>
</dbReference>
<dbReference type="PROSITE" id="PS50006">
    <property type="entry name" value="FHA_DOMAIN"/>
    <property type="match status" value="1"/>
</dbReference>
<dbReference type="InterPro" id="IPR008984">
    <property type="entry name" value="SMAD_FHA_dom_sf"/>
</dbReference>
<feature type="compositionally biased region" description="Pro residues" evidence="1">
    <location>
        <begin position="346"/>
        <end position="355"/>
    </location>
</feature>
<dbReference type="Pfam" id="PF13365">
    <property type="entry name" value="Trypsin_2"/>
    <property type="match status" value="1"/>
</dbReference>
<dbReference type="SUPFAM" id="SSF49879">
    <property type="entry name" value="SMAD/FHA domain"/>
    <property type="match status" value="1"/>
</dbReference>
<feature type="region of interest" description="Disordered" evidence="1">
    <location>
        <begin position="340"/>
        <end position="362"/>
    </location>
</feature>
<evidence type="ECO:0000259" key="4">
    <source>
        <dbReference type="PROSITE" id="PS50006"/>
    </source>
</evidence>
<dbReference type="PANTHER" id="PTHR43019">
    <property type="entry name" value="SERINE ENDOPROTEASE DEGS"/>
    <property type="match status" value="1"/>
</dbReference>
<feature type="chain" id="PRO_5044506024" evidence="3">
    <location>
        <begin position="34"/>
        <end position="468"/>
    </location>
</feature>
<dbReference type="EMBL" id="QGGY01000001">
    <property type="protein sequence ID" value="PWJ78946.1"/>
    <property type="molecule type" value="Genomic_DNA"/>
</dbReference>
<keyword evidence="3" id="KW-0732">Signal</keyword>
<evidence type="ECO:0000313" key="6">
    <source>
        <dbReference type="Proteomes" id="UP000245412"/>
    </source>
</evidence>
<dbReference type="InterPro" id="IPR000253">
    <property type="entry name" value="FHA_dom"/>
</dbReference>
<organism evidence="5 6">
    <name type="scientific">Murimonas intestini</name>
    <dbReference type="NCBI Taxonomy" id="1337051"/>
    <lineage>
        <taxon>Bacteria</taxon>
        <taxon>Bacillati</taxon>
        <taxon>Bacillota</taxon>
        <taxon>Clostridia</taxon>
        <taxon>Lachnospirales</taxon>
        <taxon>Lachnospiraceae</taxon>
        <taxon>Murimonas</taxon>
    </lineage>
</organism>
<dbReference type="PRINTS" id="PR00834">
    <property type="entry name" value="PROTEASES2C"/>
</dbReference>
<evidence type="ECO:0000313" key="5">
    <source>
        <dbReference type="EMBL" id="PWJ78946.1"/>
    </source>
</evidence>
<protein>
    <submittedName>
        <fullName evidence="5">FHA domain-containing protein</fullName>
    </submittedName>
</protein>
<accession>A0AB73T9X3</accession>
<dbReference type="Proteomes" id="UP000245412">
    <property type="component" value="Unassembled WGS sequence"/>
</dbReference>
<dbReference type="GO" id="GO:0006508">
    <property type="term" value="P:proteolysis"/>
    <property type="evidence" value="ECO:0007669"/>
    <property type="project" value="InterPro"/>
</dbReference>
<dbReference type="SMART" id="SM00240">
    <property type="entry name" value="FHA"/>
    <property type="match status" value="1"/>
</dbReference>
<comment type="caution">
    <text evidence="5">The sequence shown here is derived from an EMBL/GenBank/DDBJ whole genome shotgun (WGS) entry which is preliminary data.</text>
</comment>
<evidence type="ECO:0000256" key="1">
    <source>
        <dbReference type="SAM" id="MobiDB-lite"/>
    </source>
</evidence>
<feature type="compositionally biased region" description="Low complexity" evidence="1">
    <location>
        <begin position="282"/>
        <end position="298"/>
    </location>
</feature>
<gene>
    <name evidence="5" type="ORF">C7383_101322</name>
</gene>
<dbReference type="AlphaFoldDB" id="A0AB73T9X3"/>
<feature type="region of interest" description="Disordered" evidence="1">
    <location>
        <begin position="265"/>
        <end position="309"/>
    </location>
</feature>
<keyword evidence="6" id="KW-1185">Reference proteome</keyword>
<dbReference type="PANTHER" id="PTHR43019:SF23">
    <property type="entry name" value="PROTEASE DO-LIKE 5, CHLOROPLASTIC"/>
    <property type="match status" value="1"/>
</dbReference>
<dbReference type="Gene3D" id="2.40.10.10">
    <property type="entry name" value="Trypsin-like serine proteases"/>
    <property type="match status" value="2"/>
</dbReference>
<dbReference type="Pfam" id="PF00498">
    <property type="entry name" value="FHA"/>
    <property type="match status" value="1"/>
</dbReference>
<reference evidence="5 6" key="1">
    <citation type="submission" date="2018-05" db="EMBL/GenBank/DDBJ databases">
        <authorList>
            <person name="Goeker M."/>
            <person name="Huntemann M."/>
            <person name="Clum A."/>
            <person name="Pillay M."/>
            <person name="Palaniappan K."/>
            <person name="Varghese N."/>
            <person name="Mikhailova N."/>
            <person name="Stamatis D."/>
            <person name="Reddy T."/>
            <person name="Daum C."/>
            <person name="Shapiro N."/>
            <person name="Ivanova N."/>
            <person name="Kyrpides N."/>
            <person name="Woyke T."/>
        </authorList>
    </citation>
    <scope>NUCLEOTIDE SEQUENCE [LARGE SCALE GENOMIC DNA]</scope>
    <source>
        <strain evidence="5 6">DSM 26524</strain>
    </source>
</reference>
<name>A0AB73T9X3_9FIRM</name>
<keyword evidence="2" id="KW-0812">Transmembrane</keyword>
<keyword evidence="2" id="KW-1133">Transmembrane helix</keyword>
<evidence type="ECO:0000256" key="2">
    <source>
        <dbReference type="SAM" id="Phobius"/>
    </source>
</evidence>
<dbReference type="InterPro" id="IPR001940">
    <property type="entry name" value="Peptidase_S1C"/>
</dbReference>
<proteinExistence type="predicted"/>